<dbReference type="InterPro" id="IPR000055">
    <property type="entry name" value="Restrct_endonuc_typeI_TRD"/>
</dbReference>
<organism evidence="5 6">
    <name type="scientific">Yeguia hominis</name>
    <dbReference type="NCBI Taxonomy" id="2763662"/>
    <lineage>
        <taxon>Bacteria</taxon>
        <taxon>Bacillati</taxon>
        <taxon>Bacillota</taxon>
        <taxon>Clostridia</taxon>
        <taxon>Eubacteriales</taxon>
        <taxon>Yeguiaceae</taxon>
        <taxon>Yeguia</taxon>
    </lineage>
</organism>
<reference evidence="5" key="1">
    <citation type="submission" date="2020-08" db="EMBL/GenBank/DDBJ databases">
        <title>Genome public.</title>
        <authorList>
            <person name="Liu C."/>
            <person name="Sun Q."/>
        </authorList>
    </citation>
    <scope>NUCLEOTIDE SEQUENCE</scope>
    <source>
        <strain evidence="5">NSJ-40</strain>
    </source>
</reference>
<comment type="similarity">
    <text evidence="1">Belongs to the type-I restriction system S methylase family.</text>
</comment>
<evidence type="ECO:0000259" key="4">
    <source>
        <dbReference type="Pfam" id="PF01420"/>
    </source>
</evidence>
<dbReference type="GO" id="GO:0004519">
    <property type="term" value="F:endonuclease activity"/>
    <property type="evidence" value="ECO:0007669"/>
    <property type="project" value="UniProtKB-KW"/>
</dbReference>
<dbReference type="Gene3D" id="1.10.287.1120">
    <property type="entry name" value="Bipartite methylase S protein"/>
    <property type="match status" value="1"/>
</dbReference>
<keyword evidence="6" id="KW-1185">Reference proteome</keyword>
<dbReference type="InterPro" id="IPR044946">
    <property type="entry name" value="Restrct_endonuc_typeI_TRD_sf"/>
</dbReference>
<evidence type="ECO:0000256" key="1">
    <source>
        <dbReference type="ARBA" id="ARBA00010923"/>
    </source>
</evidence>
<dbReference type="Gene3D" id="3.90.220.20">
    <property type="entry name" value="DNA methylase specificity domains"/>
    <property type="match status" value="2"/>
</dbReference>
<keyword evidence="2" id="KW-0680">Restriction system</keyword>
<feature type="domain" description="Type I restriction modification DNA specificity" evidence="4">
    <location>
        <begin position="5"/>
        <end position="59"/>
    </location>
</feature>
<dbReference type="AlphaFoldDB" id="A0A926HS78"/>
<dbReference type="PANTHER" id="PTHR30408:SF13">
    <property type="entry name" value="TYPE I RESTRICTION ENZYME HINDI SPECIFICITY SUBUNIT"/>
    <property type="match status" value="1"/>
</dbReference>
<dbReference type="GO" id="GO:0003677">
    <property type="term" value="F:DNA binding"/>
    <property type="evidence" value="ECO:0007669"/>
    <property type="project" value="UniProtKB-KW"/>
</dbReference>
<evidence type="ECO:0000256" key="3">
    <source>
        <dbReference type="ARBA" id="ARBA00023125"/>
    </source>
</evidence>
<keyword evidence="5" id="KW-0540">Nuclease</keyword>
<protein>
    <submittedName>
        <fullName evidence="5">Restriction endonuclease subunit S</fullName>
    </submittedName>
</protein>
<sequence length="274" mass="29728">MQLGRLSGQSAQPGLSVKVLAQQEIELPPIEYQNKIASILGSIEAKIFLNTAINDNLEQQAQALYQELFITNTDPSWETGTISNLGTVIGGSTPSKARPEYYTKNGIAWITPKDLSINKSKFITHGESDITELGLKNSSATVMPEGTVLFSSRAPIGYIAIAAGNITTNQGFKSVVPNAEIGTAYVYYYLKQNLSMIERLASGSTFKEVSGGTMKSVPAIVPDSKTIQEFNNFCLPIFEQQKVLETQNRTLAGLRDSLLPKLMSGELDVSAVEL</sequence>
<feature type="domain" description="Type I restriction modification DNA specificity" evidence="4">
    <location>
        <begin position="77"/>
        <end position="228"/>
    </location>
</feature>
<keyword evidence="5" id="KW-0255">Endonuclease</keyword>
<accession>A0A926HS78</accession>
<dbReference type="SUPFAM" id="SSF116734">
    <property type="entry name" value="DNA methylase specificity domain"/>
    <property type="match status" value="2"/>
</dbReference>
<dbReference type="InterPro" id="IPR052021">
    <property type="entry name" value="Type-I_RS_S_subunit"/>
</dbReference>
<dbReference type="Pfam" id="PF01420">
    <property type="entry name" value="Methylase_S"/>
    <property type="match status" value="2"/>
</dbReference>
<gene>
    <name evidence="5" type="ORF">IAG03_03610</name>
</gene>
<comment type="caution">
    <text evidence="5">The sequence shown here is derived from an EMBL/GenBank/DDBJ whole genome shotgun (WGS) entry which is preliminary data.</text>
</comment>
<evidence type="ECO:0000256" key="2">
    <source>
        <dbReference type="ARBA" id="ARBA00022747"/>
    </source>
</evidence>
<dbReference type="Proteomes" id="UP000651482">
    <property type="component" value="Unassembled WGS sequence"/>
</dbReference>
<keyword evidence="3" id="KW-0238">DNA-binding</keyword>
<keyword evidence="5" id="KW-0378">Hydrolase</keyword>
<dbReference type="GO" id="GO:0009307">
    <property type="term" value="P:DNA restriction-modification system"/>
    <property type="evidence" value="ECO:0007669"/>
    <property type="project" value="UniProtKB-KW"/>
</dbReference>
<dbReference type="CDD" id="cd17273">
    <property type="entry name" value="RMtype1_S_EcoJA69PI-TRD1-CR1_like"/>
    <property type="match status" value="1"/>
</dbReference>
<dbReference type="PANTHER" id="PTHR30408">
    <property type="entry name" value="TYPE-1 RESTRICTION ENZYME ECOKI SPECIFICITY PROTEIN"/>
    <property type="match status" value="1"/>
</dbReference>
<name>A0A926HS78_9FIRM</name>
<proteinExistence type="inferred from homology"/>
<evidence type="ECO:0000313" key="6">
    <source>
        <dbReference type="Proteomes" id="UP000651482"/>
    </source>
</evidence>
<evidence type="ECO:0000313" key="5">
    <source>
        <dbReference type="EMBL" id="MBC8533106.1"/>
    </source>
</evidence>
<dbReference type="EMBL" id="JACRSN010000004">
    <property type="protein sequence ID" value="MBC8533106.1"/>
    <property type="molecule type" value="Genomic_DNA"/>
</dbReference>